<keyword evidence="6" id="KW-0862">Zinc</keyword>
<dbReference type="AlphaFoldDB" id="U2KT52"/>
<dbReference type="Proteomes" id="UP000016600">
    <property type="component" value="Unassembled WGS sequence"/>
</dbReference>
<dbReference type="PANTHER" id="PTHR47466">
    <property type="match status" value="1"/>
</dbReference>
<evidence type="ECO:0000256" key="2">
    <source>
        <dbReference type="ARBA" id="ARBA00022670"/>
    </source>
</evidence>
<dbReference type="RefSeq" id="WP_021583772.1">
    <property type="nucleotide sequence ID" value="NZ_AWET01000024.1"/>
</dbReference>
<keyword evidence="4 9" id="KW-0732">Signal</keyword>
<dbReference type="PATRIC" id="fig|1081904.3.peg.1139"/>
<keyword evidence="12" id="KW-1185">Reference proteome</keyword>
<sequence length="383" mass="43985">MKYCFFTALAAVCLMFTACGGANAPTEEDEIIKNPQEEIDPKTLENDYVYTLPVIFHVLYIDPNDATQYVSATRLKDILNNVNDLYAGNVYRPSEAVNVKFTLATHDENGRRLETPGVEYVQWKEEYPIDVNALMTDNKRRYTRYIWDPNSYINVMVYHFKKNENINGSLLGISHMPYTVKGDHALAGLDTVTVAQIDKNALQYAYCLSVNSRYINSESSRYTIDRGRSSYQYQPTDINVTLAHELGHYLGLHHVFAENRSKQTLTYADACFDSDYCHDTPSYNRVAYEADIAKYLAAHPDPNSISFEQLIRRTQCNGTFFNAENLMDYAICSSFRFTKEQKKRIRNVLLYSPLIPGIKLNRKPIGRSETVDKPLNLPIRYVR</sequence>
<keyword evidence="2" id="KW-0645">Protease</keyword>
<keyword evidence="8" id="KW-1015">Disulfide bond</keyword>
<comment type="caution">
    <text evidence="11">The sequence shown here is derived from an EMBL/GenBank/DDBJ whole genome shotgun (WGS) entry which is preliminary data.</text>
</comment>
<feature type="chain" id="PRO_5004629585" evidence="9">
    <location>
        <begin position="25"/>
        <end position="383"/>
    </location>
</feature>
<gene>
    <name evidence="11" type="ORF">HMPREF1218_1486</name>
</gene>
<dbReference type="Gene3D" id="3.40.390.10">
    <property type="entry name" value="Collagenase (Catalytic Domain)"/>
    <property type="match status" value="1"/>
</dbReference>
<reference evidence="11 12" key="1">
    <citation type="submission" date="2013-08" db="EMBL/GenBank/DDBJ databases">
        <authorList>
            <person name="Durkin A.S."/>
            <person name="Haft D.R."/>
            <person name="McCorrison J."/>
            <person name="Torralba M."/>
            <person name="Gillis M."/>
            <person name="Haft D.H."/>
            <person name="Methe B."/>
            <person name="Sutton G."/>
            <person name="Nelson K.E."/>
        </authorList>
    </citation>
    <scope>NUCLEOTIDE SEQUENCE [LARGE SCALE GENOMIC DNA]</scope>
    <source>
        <strain evidence="11 12">F0068</strain>
    </source>
</reference>
<evidence type="ECO:0000259" key="10">
    <source>
        <dbReference type="Pfam" id="PF05572"/>
    </source>
</evidence>
<dbReference type="PANTHER" id="PTHR47466:SF1">
    <property type="entry name" value="METALLOPROTEASE MEP1 (AFU_ORTHOLOGUE AFUA_1G07730)-RELATED"/>
    <property type="match status" value="1"/>
</dbReference>
<organism evidence="11 12">
    <name type="scientific">Hoylesella pleuritidis F0068</name>
    <dbReference type="NCBI Taxonomy" id="1081904"/>
    <lineage>
        <taxon>Bacteria</taxon>
        <taxon>Pseudomonadati</taxon>
        <taxon>Bacteroidota</taxon>
        <taxon>Bacteroidia</taxon>
        <taxon>Bacteroidales</taxon>
        <taxon>Prevotellaceae</taxon>
        <taxon>Hoylesella</taxon>
    </lineage>
</organism>
<dbReference type="EMBL" id="AWET01000024">
    <property type="protein sequence ID" value="ERK01642.1"/>
    <property type="molecule type" value="Genomic_DNA"/>
</dbReference>
<dbReference type="SUPFAM" id="SSF55486">
    <property type="entry name" value="Metalloproteases ('zincins'), catalytic domain"/>
    <property type="match status" value="1"/>
</dbReference>
<accession>U2KT52</accession>
<name>U2KT52_9BACT</name>
<evidence type="ECO:0000256" key="8">
    <source>
        <dbReference type="ARBA" id="ARBA00023157"/>
    </source>
</evidence>
<protein>
    <submittedName>
        <fullName evidence="11">Zinc-dependent metalloproteinase lipoprotein, BF0631 family</fullName>
        <ecNumber evidence="11">3.4.24.-</ecNumber>
    </submittedName>
</protein>
<feature type="signal peptide" evidence="9">
    <location>
        <begin position="1"/>
        <end position="24"/>
    </location>
</feature>
<feature type="domain" description="Peptidase M43 pregnancy-associated plasma-A" evidence="10">
    <location>
        <begin position="235"/>
        <end position="349"/>
    </location>
</feature>
<keyword evidence="5 11" id="KW-0378">Hydrolase</keyword>
<proteinExistence type="inferred from homology"/>
<dbReference type="GO" id="GO:0046872">
    <property type="term" value="F:metal ion binding"/>
    <property type="evidence" value="ECO:0007669"/>
    <property type="project" value="UniProtKB-KW"/>
</dbReference>
<dbReference type="GO" id="GO:0006508">
    <property type="term" value="P:proteolysis"/>
    <property type="evidence" value="ECO:0007669"/>
    <property type="project" value="UniProtKB-KW"/>
</dbReference>
<evidence type="ECO:0000313" key="11">
    <source>
        <dbReference type="EMBL" id="ERK01642.1"/>
    </source>
</evidence>
<evidence type="ECO:0000313" key="12">
    <source>
        <dbReference type="Proteomes" id="UP000016600"/>
    </source>
</evidence>
<dbReference type="Pfam" id="PF05572">
    <property type="entry name" value="Peptidase_M43"/>
    <property type="match status" value="1"/>
</dbReference>
<dbReference type="PROSITE" id="PS51257">
    <property type="entry name" value="PROKAR_LIPOPROTEIN"/>
    <property type="match status" value="1"/>
</dbReference>
<keyword evidence="11" id="KW-0449">Lipoprotein</keyword>
<dbReference type="NCBIfam" id="TIGR03952">
    <property type="entry name" value="metzin_BF0631"/>
    <property type="match status" value="1"/>
</dbReference>
<dbReference type="EC" id="3.4.24.-" evidence="11"/>
<dbReference type="InterPro" id="IPR024079">
    <property type="entry name" value="MetalloPept_cat_dom_sf"/>
</dbReference>
<dbReference type="GO" id="GO:0008237">
    <property type="term" value="F:metallopeptidase activity"/>
    <property type="evidence" value="ECO:0007669"/>
    <property type="project" value="UniProtKB-KW"/>
</dbReference>
<dbReference type="InterPro" id="IPR008754">
    <property type="entry name" value="Peptidase_M43"/>
</dbReference>
<evidence type="ECO:0000256" key="5">
    <source>
        <dbReference type="ARBA" id="ARBA00022801"/>
    </source>
</evidence>
<dbReference type="InterPro" id="IPR023852">
    <property type="entry name" value="Metalloproteinase_lipop_BF0631"/>
</dbReference>
<evidence type="ECO:0000256" key="6">
    <source>
        <dbReference type="ARBA" id="ARBA00022833"/>
    </source>
</evidence>
<evidence type="ECO:0000256" key="3">
    <source>
        <dbReference type="ARBA" id="ARBA00022723"/>
    </source>
</evidence>
<keyword evidence="3" id="KW-0479">Metal-binding</keyword>
<evidence type="ECO:0000256" key="1">
    <source>
        <dbReference type="ARBA" id="ARBA00008721"/>
    </source>
</evidence>
<evidence type="ECO:0000256" key="4">
    <source>
        <dbReference type="ARBA" id="ARBA00022729"/>
    </source>
</evidence>
<evidence type="ECO:0000256" key="7">
    <source>
        <dbReference type="ARBA" id="ARBA00023049"/>
    </source>
</evidence>
<comment type="similarity">
    <text evidence="1">Belongs to the peptidase M43B family.</text>
</comment>
<keyword evidence="7" id="KW-0482">Metalloprotease</keyword>
<evidence type="ECO:0000256" key="9">
    <source>
        <dbReference type="SAM" id="SignalP"/>
    </source>
</evidence>